<protein>
    <submittedName>
        <fullName evidence="2">Protease</fullName>
    </submittedName>
</protein>
<dbReference type="EMBL" id="BMII01000010">
    <property type="protein sequence ID" value="GGB54877.1"/>
    <property type="molecule type" value="Genomic_DNA"/>
</dbReference>
<dbReference type="Pfam" id="PF01136">
    <property type="entry name" value="Peptidase_U32"/>
    <property type="match status" value="1"/>
</dbReference>
<dbReference type="Proteomes" id="UP000617555">
    <property type="component" value="Unassembled WGS sequence"/>
</dbReference>
<reference evidence="3" key="1">
    <citation type="journal article" date="2019" name="Int. J. Syst. Evol. Microbiol.">
        <title>The Global Catalogue of Microorganisms (GCM) 10K type strain sequencing project: providing services to taxonomists for standard genome sequencing and annotation.</title>
        <authorList>
            <consortium name="The Broad Institute Genomics Platform"/>
            <consortium name="The Broad Institute Genome Sequencing Center for Infectious Disease"/>
            <person name="Wu L."/>
            <person name="Ma J."/>
        </authorList>
    </citation>
    <scope>NUCLEOTIDE SEQUENCE [LARGE SCALE GENOMIC DNA]</scope>
    <source>
        <strain evidence="3">CGMCC 1.15339</strain>
    </source>
</reference>
<dbReference type="Pfam" id="PF12392">
    <property type="entry name" value="DUF3656"/>
    <property type="match status" value="1"/>
</dbReference>
<feature type="domain" description="Peptidase U32 collagenase" evidence="1">
    <location>
        <begin position="422"/>
        <end position="535"/>
    </location>
</feature>
<proteinExistence type="predicted"/>
<dbReference type="PROSITE" id="PS01276">
    <property type="entry name" value="PEPTIDASE_U32"/>
    <property type="match status" value="1"/>
</dbReference>
<gene>
    <name evidence="2" type="primary">ydcP</name>
    <name evidence="2" type="ORF">GCM10011607_14270</name>
</gene>
<evidence type="ECO:0000313" key="2">
    <source>
        <dbReference type="EMBL" id="GGB54877.1"/>
    </source>
</evidence>
<dbReference type="GO" id="GO:0006508">
    <property type="term" value="P:proteolysis"/>
    <property type="evidence" value="ECO:0007669"/>
    <property type="project" value="UniProtKB-KW"/>
</dbReference>
<keyword evidence="3" id="KW-1185">Reference proteome</keyword>
<accession>A0ABQ1IXN6</accession>
<dbReference type="InterPro" id="IPR001539">
    <property type="entry name" value="Peptidase_U32"/>
</dbReference>
<evidence type="ECO:0000313" key="3">
    <source>
        <dbReference type="Proteomes" id="UP000617555"/>
    </source>
</evidence>
<organism evidence="2 3">
    <name type="scientific">Shewanella inventionis</name>
    <dbReference type="NCBI Taxonomy" id="1738770"/>
    <lineage>
        <taxon>Bacteria</taxon>
        <taxon>Pseudomonadati</taxon>
        <taxon>Pseudomonadota</taxon>
        <taxon>Gammaproteobacteria</taxon>
        <taxon>Alteromonadales</taxon>
        <taxon>Shewanellaceae</taxon>
        <taxon>Shewanella</taxon>
    </lineage>
</organism>
<dbReference type="PANTHER" id="PTHR30217:SF10">
    <property type="entry name" value="23S RRNA 5-HYDROXYCYTIDINE C2501 SYNTHASE"/>
    <property type="match status" value="1"/>
</dbReference>
<dbReference type="InterPro" id="IPR020988">
    <property type="entry name" value="Pept_U32_collagenase"/>
</dbReference>
<evidence type="ECO:0000259" key="1">
    <source>
        <dbReference type="Pfam" id="PF12392"/>
    </source>
</evidence>
<comment type="caution">
    <text evidence="2">The sequence shown here is derived from an EMBL/GenBank/DDBJ whole genome shotgun (WGS) entry which is preliminary data.</text>
</comment>
<sequence>MLAHFFIRIERNLVNIMVSVELFTPEAPVKRQLELLAPAKNADYGIEAIRHGADAVYIGGPAFGARHNAGNSVEDIARLAEFAHRYHAQVFVALNTILMDNEIEKAQKLIWELYEAGVDALIIQDMGVLQLDLPPIALHASTQTDNRSPEKTVFLEQVGFSQVVLARELNIPQIRDIAASTKMKLEFFIHGALCVSYSGLCNLSHAYSNRSANRGECSQMCRLPCNLTTRDGDVLAENQHLLSLKDNNQTDNLEALINAGISSFKIEGRLKDITYLKNVTAHYRQQLDAIIAKRNDLESISHGRCEFNFTPDPDKSFNRGKTDYFVNERTEAIEHFSSPKFIGEKIGRISQVGKDFIKIDTKESGKDIQFNNGDGLCYFVEHYETQRLSDDKLSGLRVNRADGNTLFLTEVPKDLKVGVMMFRNFDHKFEATLNKDSASRKIAVDMQFFDTDDGVGLTITDVHNISATVTLACDKAPANDQAKTADNLKKQLGKLGSSDFVLNKINLQTEQMWFLPASMVNELRRDAVSALMAARVAAYQRPERWVHDKTARFPQKALSFLSNVANEKAKSFYEQHGVIQIEDTYEKNTVLHDAPLMVTKHCLRYSFNLCPKEVEGIKAEPMFLDVGKDKLKLVFDCYKCEMMIVGSNQLVKQQ</sequence>
<keyword evidence="2" id="KW-0378">Hydrolase</keyword>
<dbReference type="InterPro" id="IPR051454">
    <property type="entry name" value="RNA/ubiquinone_mod_enzymes"/>
</dbReference>
<dbReference type="PANTHER" id="PTHR30217">
    <property type="entry name" value="PEPTIDASE U32 FAMILY"/>
    <property type="match status" value="1"/>
</dbReference>
<keyword evidence="2" id="KW-0645">Protease</keyword>
<dbReference type="GO" id="GO:0008233">
    <property type="term" value="F:peptidase activity"/>
    <property type="evidence" value="ECO:0007669"/>
    <property type="project" value="UniProtKB-KW"/>
</dbReference>
<name>A0ABQ1IXN6_9GAMM</name>